<sequence>MLPSSKDGGEKENLNGTCNCRMLPSLAIEKLRLRKFLVHMLPSSRNDVVRRTKLNGDEAWDGTCARSFTHGMIIFGWDKLINPESGRVEPCWWLRCNYEKWGRAAYICASMKKEENKCGILTQAYYLNLWK</sequence>
<organism evidence="1 2">
    <name type="scientific">Ditylenchus dipsaci</name>
    <dbReference type="NCBI Taxonomy" id="166011"/>
    <lineage>
        <taxon>Eukaryota</taxon>
        <taxon>Metazoa</taxon>
        <taxon>Ecdysozoa</taxon>
        <taxon>Nematoda</taxon>
        <taxon>Chromadorea</taxon>
        <taxon>Rhabditida</taxon>
        <taxon>Tylenchina</taxon>
        <taxon>Tylenchomorpha</taxon>
        <taxon>Sphaerularioidea</taxon>
        <taxon>Anguinidae</taxon>
        <taxon>Anguininae</taxon>
        <taxon>Ditylenchus</taxon>
    </lineage>
</organism>
<protein>
    <submittedName>
        <fullName evidence="2">Uncharacterized protein</fullName>
    </submittedName>
</protein>
<evidence type="ECO:0000313" key="2">
    <source>
        <dbReference type="WBParaSite" id="jg14039"/>
    </source>
</evidence>
<dbReference type="Gene3D" id="3.90.70.10">
    <property type="entry name" value="Cysteine proteinases"/>
    <property type="match status" value="1"/>
</dbReference>
<dbReference type="WBParaSite" id="jg14039">
    <property type="protein sequence ID" value="jg14039"/>
    <property type="gene ID" value="jg14039"/>
</dbReference>
<evidence type="ECO:0000313" key="1">
    <source>
        <dbReference type="Proteomes" id="UP000887574"/>
    </source>
</evidence>
<name>A0A915CYL0_9BILA</name>
<dbReference type="Proteomes" id="UP000887574">
    <property type="component" value="Unplaced"/>
</dbReference>
<keyword evidence="1" id="KW-1185">Reference proteome</keyword>
<reference evidence="2" key="1">
    <citation type="submission" date="2022-11" db="UniProtKB">
        <authorList>
            <consortium name="WormBaseParasite"/>
        </authorList>
    </citation>
    <scope>IDENTIFICATION</scope>
</reference>
<accession>A0A915CYL0</accession>
<proteinExistence type="predicted"/>
<dbReference type="AlphaFoldDB" id="A0A915CYL0"/>